<dbReference type="InterPro" id="IPR036291">
    <property type="entry name" value="NAD(P)-bd_dom_sf"/>
</dbReference>
<accession>A0A285LXX1</accession>
<dbReference type="OrthoDB" id="3237043at2"/>
<evidence type="ECO:0000256" key="1">
    <source>
        <dbReference type="ARBA" id="ARBA00006484"/>
    </source>
</evidence>
<dbReference type="STRING" id="1379680.GCA_001612615_06776"/>
<proteinExistence type="inferred from homology"/>
<organism evidence="3 4">
    <name type="scientific">Nocardia amikacinitolerans</name>
    <dbReference type="NCBI Taxonomy" id="756689"/>
    <lineage>
        <taxon>Bacteria</taxon>
        <taxon>Bacillati</taxon>
        <taxon>Actinomycetota</taxon>
        <taxon>Actinomycetes</taxon>
        <taxon>Mycobacteriales</taxon>
        <taxon>Nocardiaceae</taxon>
        <taxon>Nocardia</taxon>
    </lineage>
</organism>
<protein>
    <submittedName>
        <fullName evidence="3">NAD(P)-dependent dehydrogenase, short-chain alcohol dehydrogenase family</fullName>
    </submittedName>
</protein>
<dbReference type="InterPro" id="IPR002347">
    <property type="entry name" value="SDR_fam"/>
</dbReference>
<keyword evidence="4" id="KW-1185">Reference proteome</keyword>
<dbReference type="Proteomes" id="UP000219565">
    <property type="component" value="Unassembled WGS sequence"/>
</dbReference>
<evidence type="ECO:0000313" key="3">
    <source>
        <dbReference type="EMBL" id="SNY89770.1"/>
    </source>
</evidence>
<dbReference type="PANTHER" id="PTHR24320:SF152">
    <property type="entry name" value="SHORT-CHAIN DEHYDROGENASE_REDUCTASE FAMILY PROTEIN"/>
    <property type="match status" value="1"/>
</dbReference>
<gene>
    <name evidence="3" type="ORF">SAMN04244553_0086</name>
</gene>
<evidence type="ECO:0000256" key="2">
    <source>
        <dbReference type="ARBA" id="ARBA00023002"/>
    </source>
</evidence>
<dbReference type="Gene3D" id="3.40.50.720">
    <property type="entry name" value="NAD(P)-binding Rossmann-like Domain"/>
    <property type="match status" value="1"/>
</dbReference>
<evidence type="ECO:0000313" key="4">
    <source>
        <dbReference type="Proteomes" id="UP000219565"/>
    </source>
</evidence>
<sequence>MTTSDRTVVITGGTSGLGRECARVLAADPHWTVVVTGRDAARAAREAAELGAYGMALDLGSLASVRDFATELREAGLPPLRGLVCNAGLQFTRRAYTADGVEATFGVNHLGHLALVNALRDDLVAPARIVFVTSGTHDPRRVTGMPHPLTATARELAHPPAATEAAHSDGRRRYSTSKLANLQTAYELARRLGDQGITVNAFDPGLMPGTGLARDASRFARTLWDTAAKALVLLPGVNTPARSGADLAWLITDPTLAATTGRHFVGRADRPSSAASYDREAQRALYDDSVALIAELAR</sequence>
<dbReference type="PRINTS" id="PR00081">
    <property type="entry name" value="GDHRDH"/>
</dbReference>
<comment type="similarity">
    <text evidence="1">Belongs to the short-chain dehydrogenases/reductases (SDR) family.</text>
</comment>
<reference evidence="3 4" key="1">
    <citation type="submission" date="2017-09" db="EMBL/GenBank/DDBJ databases">
        <authorList>
            <person name="Ehlers B."/>
            <person name="Leendertz F.H."/>
        </authorList>
    </citation>
    <scope>NUCLEOTIDE SEQUENCE [LARGE SCALE GENOMIC DNA]</scope>
    <source>
        <strain evidence="3 4">DSM 45537</strain>
    </source>
</reference>
<dbReference type="Pfam" id="PF00106">
    <property type="entry name" value="adh_short"/>
    <property type="match status" value="1"/>
</dbReference>
<dbReference type="AlphaFoldDB" id="A0A285LXX1"/>
<dbReference type="PANTHER" id="PTHR24320">
    <property type="entry name" value="RETINOL DEHYDROGENASE"/>
    <property type="match status" value="1"/>
</dbReference>
<dbReference type="RefSeq" id="WP_097248413.1">
    <property type="nucleotide sequence ID" value="NZ_OBEG01000010.1"/>
</dbReference>
<name>A0A285LXX1_9NOCA</name>
<dbReference type="GO" id="GO:0016491">
    <property type="term" value="F:oxidoreductase activity"/>
    <property type="evidence" value="ECO:0007669"/>
    <property type="project" value="UniProtKB-KW"/>
</dbReference>
<dbReference type="SUPFAM" id="SSF51735">
    <property type="entry name" value="NAD(P)-binding Rossmann-fold domains"/>
    <property type="match status" value="1"/>
</dbReference>
<dbReference type="EMBL" id="OBEG01000010">
    <property type="protein sequence ID" value="SNY89770.1"/>
    <property type="molecule type" value="Genomic_DNA"/>
</dbReference>
<keyword evidence="2" id="KW-0560">Oxidoreductase</keyword>